<proteinExistence type="predicted"/>
<gene>
    <name evidence="1" type="primary">g12812</name>
    <name evidence="1" type="ORF">VP750_LOCUS11387</name>
</gene>
<dbReference type="Pfam" id="PF02325">
    <property type="entry name" value="CCB3_YggT"/>
    <property type="match status" value="1"/>
</dbReference>
<reference evidence="1 2" key="1">
    <citation type="submission" date="2024-06" db="EMBL/GenBank/DDBJ databases">
        <authorList>
            <person name="Kraege A."/>
            <person name="Thomma B."/>
        </authorList>
    </citation>
    <scope>NUCLEOTIDE SEQUENCE [LARGE SCALE GENOMIC DNA]</scope>
</reference>
<protein>
    <submittedName>
        <fullName evidence="1">G12812 protein</fullName>
    </submittedName>
</protein>
<comment type="caution">
    <text evidence="1">The sequence shown here is derived from an EMBL/GenBank/DDBJ whole genome shotgun (WGS) entry which is preliminary data.</text>
</comment>
<evidence type="ECO:0000313" key="1">
    <source>
        <dbReference type="EMBL" id="CAL5229481.1"/>
    </source>
</evidence>
<name>A0ABP1GFG6_9CHLO</name>
<dbReference type="Proteomes" id="UP001497392">
    <property type="component" value="Unassembled WGS sequence"/>
</dbReference>
<dbReference type="EMBL" id="CAXHTA020000020">
    <property type="protein sequence ID" value="CAL5229481.1"/>
    <property type="molecule type" value="Genomic_DNA"/>
</dbReference>
<keyword evidence="2" id="KW-1185">Reference proteome</keyword>
<organism evidence="1 2">
    <name type="scientific">Coccomyxa viridis</name>
    <dbReference type="NCBI Taxonomy" id="1274662"/>
    <lineage>
        <taxon>Eukaryota</taxon>
        <taxon>Viridiplantae</taxon>
        <taxon>Chlorophyta</taxon>
        <taxon>core chlorophytes</taxon>
        <taxon>Trebouxiophyceae</taxon>
        <taxon>Trebouxiophyceae incertae sedis</taxon>
        <taxon>Coccomyxaceae</taxon>
        <taxon>Coccomyxa</taxon>
    </lineage>
</organism>
<dbReference type="PANTHER" id="PTHR33219">
    <property type="entry name" value="YLMG HOMOLOG PROTEIN 2, CHLOROPLASTIC"/>
    <property type="match status" value="1"/>
</dbReference>
<dbReference type="InterPro" id="IPR003425">
    <property type="entry name" value="CCB3/YggT"/>
</dbReference>
<accession>A0ABP1GFG6</accession>
<sequence length="216" mass="23826">MTASQPAQLGWKPESPMEWGQRICSGVSSHIAEMGQQYQQLKSDLRQPCKHSLHVRAHLRSKTHRVSPLRASPFAAAIPGDSAIEQVLTTGFSSFLSLYNTIIIARILLTWFPNPPQAIASPLSTLCDPYLNLFRGIIPPIGGTLDLSPILAFIVLDLFQNTAAALPAELGPDGSYEVKQRRRQFRMLNPTRAALAWHKRLMAQKQRAEAGSASSM</sequence>
<dbReference type="PANTHER" id="PTHR33219:SF14">
    <property type="entry name" value="PROTEIN COFACTOR ASSEMBLY OF COMPLEX C SUBUNIT B CCB3, CHLOROPLASTIC-RELATED"/>
    <property type="match status" value="1"/>
</dbReference>
<evidence type="ECO:0000313" key="2">
    <source>
        <dbReference type="Proteomes" id="UP001497392"/>
    </source>
</evidence>